<dbReference type="Gene3D" id="3.40.50.300">
    <property type="entry name" value="P-loop containing nucleotide triphosphate hydrolases"/>
    <property type="match status" value="1"/>
</dbReference>
<dbReference type="PROSITE" id="PS51192">
    <property type="entry name" value="HELICASE_ATP_BIND_1"/>
    <property type="match status" value="1"/>
</dbReference>
<dbReference type="Pfam" id="PF00270">
    <property type="entry name" value="DEAD"/>
    <property type="match status" value="1"/>
</dbReference>
<comment type="caution">
    <text evidence="5">The sequence shown here is derived from an EMBL/GenBank/DDBJ whole genome shotgun (WGS) entry which is preliminary data.</text>
</comment>
<dbReference type="InterPro" id="IPR014001">
    <property type="entry name" value="Helicase_ATP-bd"/>
</dbReference>
<evidence type="ECO:0000313" key="5">
    <source>
        <dbReference type="EMBL" id="MBW7462117.1"/>
    </source>
</evidence>
<dbReference type="Proteomes" id="UP001519887">
    <property type="component" value="Unassembled WGS sequence"/>
</dbReference>
<dbReference type="InterPro" id="IPR027417">
    <property type="entry name" value="P-loop_NTPase"/>
</dbReference>
<dbReference type="PANTHER" id="PTHR30580:SF1">
    <property type="entry name" value="COMF OPERON PROTEIN 1"/>
    <property type="match status" value="1"/>
</dbReference>
<sequence>KTEMIFPLIEACLQQGGRALIATPRRDVVLELDPRLRKAFPGTTVVTLYGGSTQRWEYGELTIATTHQLFRFRHAFDLVVIDELDAFPYHNDPMLQYAAGHVCKPGGTTVLLSATPPAQLRRAA</sequence>
<keyword evidence="5" id="KW-0378">Hydrolase</keyword>
<evidence type="ECO:0000259" key="4">
    <source>
        <dbReference type="PROSITE" id="PS51192"/>
    </source>
</evidence>
<keyword evidence="1" id="KW-0547">Nucleotide-binding</keyword>
<accession>A0ABS7CMV0</accession>
<keyword evidence="5" id="KW-0347">Helicase</keyword>
<evidence type="ECO:0000256" key="2">
    <source>
        <dbReference type="ARBA" id="ARBA00022840"/>
    </source>
</evidence>
<evidence type="ECO:0000313" key="6">
    <source>
        <dbReference type="Proteomes" id="UP001519887"/>
    </source>
</evidence>
<evidence type="ECO:0000256" key="1">
    <source>
        <dbReference type="ARBA" id="ARBA00022741"/>
    </source>
</evidence>
<dbReference type="EMBL" id="JAHZIK010003598">
    <property type="protein sequence ID" value="MBW7462117.1"/>
    <property type="molecule type" value="Genomic_DNA"/>
</dbReference>
<name>A0ABS7CMV0_9BACL</name>
<keyword evidence="2" id="KW-0067">ATP-binding</keyword>
<gene>
    <name evidence="5" type="ORF">K0U00_49520</name>
</gene>
<feature type="non-terminal residue" evidence="5">
    <location>
        <position position="124"/>
    </location>
</feature>
<keyword evidence="6" id="KW-1185">Reference proteome</keyword>
<feature type="non-terminal residue" evidence="5">
    <location>
        <position position="1"/>
    </location>
</feature>
<evidence type="ECO:0000256" key="3">
    <source>
        <dbReference type="ARBA" id="ARBA00023125"/>
    </source>
</evidence>
<feature type="domain" description="Helicase ATP-binding" evidence="4">
    <location>
        <begin position="1"/>
        <end position="124"/>
    </location>
</feature>
<organism evidence="5 6">
    <name type="scientific">Paenibacillus sepulcri</name>
    <dbReference type="NCBI Taxonomy" id="359917"/>
    <lineage>
        <taxon>Bacteria</taxon>
        <taxon>Bacillati</taxon>
        <taxon>Bacillota</taxon>
        <taxon>Bacilli</taxon>
        <taxon>Bacillales</taxon>
        <taxon>Paenibacillaceae</taxon>
        <taxon>Paenibacillus</taxon>
    </lineage>
</organism>
<dbReference type="GO" id="GO:0004386">
    <property type="term" value="F:helicase activity"/>
    <property type="evidence" value="ECO:0007669"/>
    <property type="project" value="UniProtKB-KW"/>
</dbReference>
<protein>
    <submittedName>
        <fullName evidence="5">DNA/RNA helicase</fullName>
    </submittedName>
</protein>
<proteinExistence type="predicted"/>
<dbReference type="InterPro" id="IPR011545">
    <property type="entry name" value="DEAD/DEAH_box_helicase_dom"/>
</dbReference>
<dbReference type="SUPFAM" id="SSF52540">
    <property type="entry name" value="P-loop containing nucleoside triphosphate hydrolases"/>
    <property type="match status" value="1"/>
</dbReference>
<reference evidence="5 6" key="1">
    <citation type="submission" date="2021-07" db="EMBL/GenBank/DDBJ databases">
        <title>Paenibacillus radiodurans sp. nov., isolated from the southeastern edge of Tengger Desert.</title>
        <authorList>
            <person name="Zhang G."/>
        </authorList>
    </citation>
    <scope>NUCLEOTIDE SEQUENCE [LARGE SCALE GENOMIC DNA]</scope>
    <source>
        <strain evidence="5 6">CCM 7311</strain>
    </source>
</reference>
<dbReference type="PANTHER" id="PTHR30580">
    <property type="entry name" value="PRIMOSOMAL PROTEIN N"/>
    <property type="match status" value="1"/>
</dbReference>
<keyword evidence="3" id="KW-0238">DNA-binding</keyword>